<comment type="caution">
    <text evidence="3">The sequence shown here is derived from an EMBL/GenBank/DDBJ whole genome shotgun (WGS) entry which is preliminary data.</text>
</comment>
<dbReference type="SUPFAM" id="SSF159245">
    <property type="entry name" value="AttH-like"/>
    <property type="match status" value="1"/>
</dbReference>
<evidence type="ECO:0000259" key="1">
    <source>
        <dbReference type="Pfam" id="PF23212"/>
    </source>
</evidence>
<reference evidence="3 5" key="1">
    <citation type="journal article" date="2015" name="Genome Biol. Evol.">
        <title>Characterization of Three Mycobacterium spp. with Potential Use in Bioremediation by Genome Sequencing and Comparative Genomics.</title>
        <authorList>
            <person name="Das S."/>
            <person name="Pettersson B.M."/>
            <person name="Behra P.R."/>
            <person name="Ramesh M."/>
            <person name="Dasgupta S."/>
            <person name="Bhattacharya A."/>
            <person name="Kirsebom L.A."/>
        </authorList>
    </citation>
    <scope>NUCLEOTIDE SEQUENCE [LARGE SCALE GENOMIC DNA]</scope>
    <source>
        <strain evidence="3 5">DSM 44075</strain>
    </source>
</reference>
<sequence>MIHTGDDYTHPVGPEMNFNESMYFQFYDPEQRLGGFLRLANRPNEGVGERTVCLYLPDGTLAFGYARPQVHGNDAMMAAGLAIEVAEPMHKLRVTFVGDVSVLADPRSMIDPKRAMSTSPMVDCSVALEYNALTPVHEQTFDGDGAAFAPNHYEQLATVGGRISVGPKSFMVNGHGLRDHSWGPRSWQAPWFYRWLHGSSATRGFMVAYFGDPDGTSRRGGFVFDDGRLHPCVDVEISTERDDDDYQRTVSVIAHGEARSWRFDGVALSSVPLRHRSVDGSAHTRIVESAVRWRCSDELELHGMAEYLDQIQDGRPVGQSV</sequence>
<reference evidence="4 6" key="2">
    <citation type="submission" date="2019-01" db="EMBL/GenBank/DDBJ databases">
        <title>High-quality-draft genome sequences of five non-tuberculosis mycobacteriaceae isolated from a nosocomial environment.</title>
        <authorList>
            <person name="Tiago I."/>
            <person name="Alarico S."/>
            <person name="Pereira S.G."/>
            <person name="Coelho C."/>
            <person name="Maranha A."/>
            <person name="Empadinhas N."/>
        </authorList>
    </citation>
    <scope>NUCLEOTIDE SEQUENCE [LARGE SCALE GENOMIC DNA]</scope>
    <source>
        <strain evidence="4 6">22DIII</strain>
    </source>
</reference>
<gene>
    <name evidence="4" type="ORF">EUA04_01560</name>
    <name evidence="3" type="ORF">MOBUDSM44075_02309</name>
</gene>
<proteinExistence type="predicted"/>
<dbReference type="Proteomes" id="UP000294952">
    <property type="component" value="Unassembled WGS sequence"/>
</dbReference>
<evidence type="ECO:0000259" key="2">
    <source>
        <dbReference type="Pfam" id="PF23213"/>
    </source>
</evidence>
<dbReference type="EMBL" id="SDLP01000001">
    <property type="protein sequence ID" value="TDL11712.1"/>
    <property type="molecule type" value="Genomic_DNA"/>
</dbReference>
<feature type="domain" description="DUF7065" evidence="2">
    <location>
        <begin position="9"/>
        <end position="51"/>
    </location>
</feature>
<evidence type="ECO:0000313" key="4">
    <source>
        <dbReference type="EMBL" id="TDL11712.1"/>
    </source>
</evidence>
<protein>
    <recommendedName>
        <fullName evidence="7">Hydroxyneurosporene synthase (CrtC)</fullName>
    </recommendedName>
</protein>
<dbReference type="Pfam" id="PF23212">
    <property type="entry name" value="DUF7064"/>
    <property type="match status" value="1"/>
</dbReference>
<evidence type="ECO:0000313" key="6">
    <source>
        <dbReference type="Proteomes" id="UP000294952"/>
    </source>
</evidence>
<organism evidence="3 5">
    <name type="scientific">Mycolicibacterium obuense</name>
    <dbReference type="NCBI Taxonomy" id="1807"/>
    <lineage>
        <taxon>Bacteria</taxon>
        <taxon>Bacillati</taxon>
        <taxon>Actinomycetota</taxon>
        <taxon>Actinomycetes</taxon>
        <taxon>Mycobacteriales</taxon>
        <taxon>Mycobacteriaceae</taxon>
        <taxon>Mycolicibacterium</taxon>
    </lineage>
</organism>
<evidence type="ECO:0008006" key="7">
    <source>
        <dbReference type="Google" id="ProtNLM"/>
    </source>
</evidence>
<dbReference type="RefSeq" id="WP_048423185.1">
    <property type="nucleotide sequence ID" value="NZ_JYNU01000013.1"/>
</dbReference>
<dbReference type="AlphaFoldDB" id="A0A0J6W3T3"/>
<dbReference type="Proteomes" id="UP000036313">
    <property type="component" value="Unassembled WGS sequence"/>
</dbReference>
<name>A0A0J6W3T3_9MYCO</name>
<dbReference type="EMBL" id="JYNU01000013">
    <property type="protein sequence ID" value="KMO76317.1"/>
    <property type="molecule type" value="Genomic_DNA"/>
</dbReference>
<dbReference type="PATRIC" id="fig|1807.14.peg.2330"/>
<feature type="domain" description="DUF7065" evidence="2">
    <location>
        <begin position="123"/>
        <end position="185"/>
    </location>
</feature>
<evidence type="ECO:0000313" key="5">
    <source>
        <dbReference type="Proteomes" id="UP000036313"/>
    </source>
</evidence>
<evidence type="ECO:0000313" key="3">
    <source>
        <dbReference type="EMBL" id="KMO76317.1"/>
    </source>
</evidence>
<accession>A0A0J6W3T3</accession>
<dbReference type="Pfam" id="PF23213">
    <property type="entry name" value="DUF7065"/>
    <property type="match status" value="2"/>
</dbReference>
<feature type="domain" description="DUF7064" evidence="1">
    <location>
        <begin position="187"/>
        <end position="310"/>
    </location>
</feature>
<dbReference type="InterPro" id="IPR055492">
    <property type="entry name" value="DUF7064"/>
</dbReference>
<dbReference type="InterPro" id="IPR055493">
    <property type="entry name" value="DUF7065"/>
</dbReference>